<organism evidence="2 3">
    <name type="scientific">Rotaria socialis</name>
    <dbReference type="NCBI Taxonomy" id="392032"/>
    <lineage>
        <taxon>Eukaryota</taxon>
        <taxon>Metazoa</taxon>
        <taxon>Spiralia</taxon>
        <taxon>Gnathifera</taxon>
        <taxon>Rotifera</taxon>
        <taxon>Eurotatoria</taxon>
        <taxon>Bdelloidea</taxon>
        <taxon>Philodinida</taxon>
        <taxon>Philodinidae</taxon>
        <taxon>Rotaria</taxon>
    </lineage>
</organism>
<evidence type="ECO:0000313" key="2">
    <source>
        <dbReference type="EMBL" id="CAF3470895.1"/>
    </source>
</evidence>
<proteinExistence type="predicted"/>
<evidence type="ECO:0000256" key="1">
    <source>
        <dbReference type="SAM" id="MobiDB-lite"/>
    </source>
</evidence>
<gene>
    <name evidence="2" type="ORF">KIK155_LOCUS13808</name>
</gene>
<accession>A0A818F8B7</accession>
<sequence>MQQSPSISVEHESSPKTISHNSSVNSLHKNNKLRKWCQIVRRVVQFFRFIKIPQLRLRFIDMLNHLSTVNFEIEGSHAYKIDRVQEDLLFLDDVKNYQEVFNTFSSCGFVWQDREFHMAKLKGNYIYDHYMSTSEAVAKRSKIKRKDKLEIQSQHDELIIPNWTYSTDLGVIYNPIRQKRVKVIKKNTRKKKKETDSIVKLDHSTPNQTKVFDSNVSTAIIPVTSNILSCTYQQQPIHKNVVPLISKNKTLLPCYRNQNRFSSLNYYRCGNVFNKNISDKQQYSQTIFICKAHSLSWPESYTLQVEHETPYRII</sequence>
<protein>
    <submittedName>
        <fullName evidence="2">Uncharacterized protein</fullName>
    </submittedName>
</protein>
<feature type="region of interest" description="Disordered" evidence="1">
    <location>
        <begin position="1"/>
        <end position="26"/>
    </location>
</feature>
<comment type="caution">
    <text evidence="2">The sequence shown here is derived from an EMBL/GenBank/DDBJ whole genome shotgun (WGS) entry which is preliminary data.</text>
</comment>
<reference evidence="2" key="1">
    <citation type="submission" date="2021-02" db="EMBL/GenBank/DDBJ databases">
        <authorList>
            <person name="Nowell W R."/>
        </authorList>
    </citation>
    <scope>NUCLEOTIDE SEQUENCE</scope>
</reference>
<name>A0A818F8B7_9BILA</name>
<dbReference type="EMBL" id="CAJNYV010002342">
    <property type="protein sequence ID" value="CAF3470895.1"/>
    <property type="molecule type" value="Genomic_DNA"/>
</dbReference>
<evidence type="ECO:0000313" key="3">
    <source>
        <dbReference type="Proteomes" id="UP000663865"/>
    </source>
</evidence>
<dbReference type="Proteomes" id="UP000663865">
    <property type="component" value="Unassembled WGS sequence"/>
</dbReference>
<feature type="compositionally biased region" description="Polar residues" evidence="1">
    <location>
        <begin position="15"/>
        <end position="26"/>
    </location>
</feature>
<dbReference type="AlphaFoldDB" id="A0A818F8B7"/>